<dbReference type="InterPro" id="IPR040117">
    <property type="entry name" value="GCSF/MGF"/>
</dbReference>
<evidence type="ECO:0000256" key="1">
    <source>
        <dbReference type="ARBA" id="ARBA00004613"/>
    </source>
</evidence>
<dbReference type="SMART" id="SM00126">
    <property type="entry name" value="IL6"/>
    <property type="match status" value="1"/>
</dbReference>
<evidence type="ECO:0000256" key="6">
    <source>
        <dbReference type="ARBA" id="ARBA00023180"/>
    </source>
</evidence>
<evidence type="ECO:0000313" key="8">
    <source>
        <dbReference type="Proteomes" id="UP001295444"/>
    </source>
</evidence>
<dbReference type="AlphaFoldDB" id="A0AAD1WCD3"/>
<dbReference type="PRINTS" id="PR00433">
    <property type="entry name" value="IL6GCSFMGF"/>
</dbReference>
<proteinExistence type="inferred from homology"/>
<dbReference type="InterPro" id="IPR030473">
    <property type="entry name" value="IL6/GCSF/MGF_CS"/>
</dbReference>
<dbReference type="EMBL" id="OW240917">
    <property type="protein sequence ID" value="CAH2302262.1"/>
    <property type="molecule type" value="Genomic_DNA"/>
</dbReference>
<comment type="similarity">
    <text evidence="2">Belongs to the IL-6 superfamily.</text>
</comment>
<sequence length="210" mass="23348">MAHSSTGQPLTINILSKFQHLILLQKMMSHRDVLLLLCLSLGVLGAPHSRILSTSVGFLDDNKELSRKITLATYDLREIMCEVHKLCDEEELRIIQNGLGLHATPLEQCDTVSFNKGACFSQLSSGLSGFMTLLTSTRDLPQDKLDSLEADIKDLLTNIQEEMEAQGINAVNHSIQETPIYKTPLEEKAGTFLILSNLHKFMLMVQNVLG</sequence>
<reference evidence="7" key="1">
    <citation type="submission" date="2022-03" db="EMBL/GenBank/DDBJ databases">
        <authorList>
            <person name="Alioto T."/>
            <person name="Alioto T."/>
            <person name="Gomez Garrido J."/>
        </authorList>
    </citation>
    <scope>NUCLEOTIDE SEQUENCE</scope>
</reference>
<dbReference type="Proteomes" id="UP001295444">
    <property type="component" value="Chromosome 06"/>
</dbReference>
<keyword evidence="3" id="KW-0964">Secreted</keyword>
<evidence type="ECO:0000256" key="2">
    <source>
        <dbReference type="ARBA" id="ARBA00007432"/>
    </source>
</evidence>
<dbReference type="PROSITE" id="PS00254">
    <property type="entry name" value="INTERLEUKIN_6"/>
    <property type="match status" value="1"/>
</dbReference>
<gene>
    <name evidence="7" type="ORF">PECUL_23A042014</name>
</gene>
<dbReference type="SUPFAM" id="SSF47266">
    <property type="entry name" value="4-helical cytokines"/>
    <property type="match status" value="1"/>
</dbReference>
<dbReference type="PANTHER" id="PTHR10511:SF2">
    <property type="entry name" value="GRANULOCYTE COLONY-STIMULATING FACTOR"/>
    <property type="match status" value="1"/>
</dbReference>
<keyword evidence="6" id="KW-0325">Glycoprotein</keyword>
<dbReference type="GO" id="GO:0005576">
    <property type="term" value="C:extracellular region"/>
    <property type="evidence" value="ECO:0007669"/>
    <property type="project" value="UniProtKB-SubCell"/>
</dbReference>
<dbReference type="InterPro" id="IPR030474">
    <property type="entry name" value="IL-6/GCSF/MGF"/>
</dbReference>
<keyword evidence="4" id="KW-0339">Growth factor</keyword>
<evidence type="ECO:0000256" key="4">
    <source>
        <dbReference type="ARBA" id="ARBA00023030"/>
    </source>
</evidence>
<dbReference type="Pfam" id="PF16647">
    <property type="entry name" value="GCSF"/>
    <property type="match status" value="1"/>
</dbReference>
<dbReference type="GO" id="GO:0008083">
    <property type="term" value="F:growth factor activity"/>
    <property type="evidence" value="ECO:0007669"/>
    <property type="project" value="UniProtKB-KW"/>
</dbReference>
<comment type="subcellular location">
    <subcellularLocation>
        <location evidence="1">Secreted</location>
    </subcellularLocation>
</comment>
<dbReference type="InterPro" id="IPR009079">
    <property type="entry name" value="4_helix_cytokine-like_core"/>
</dbReference>
<dbReference type="GO" id="GO:0005130">
    <property type="term" value="F:granulocyte colony-stimulating factor receptor binding"/>
    <property type="evidence" value="ECO:0007669"/>
    <property type="project" value="TreeGrafter"/>
</dbReference>
<evidence type="ECO:0000256" key="3">
    <source>
        <dbReference type="ARBA" id="ARBA00022525"/>
    </source>
</evidence>
<keyword evidence="5" id="KW-1015">Disulfide bond</keyword>
<dbReference type="GO" id="GO:0006955">
    <property type="term" value="P:immune response"/>
    <property type="evidence" value="ECO:0007669"/>
    <property type="project" value="InterPro"/>
</dbReference>
<evidence type="ECO:0000256" key="5">
    <source>
        <dbReference type="ARBA" id="ARBA00023157"/>
    </source>
</evidence>
<keyword evidence="8" id="KW-1185">Reference proteome</keyword>
<organism evidence="7 8">
    <name type="scientific">Pelobates cultripes</name>
    <name type="common">Western spadefoot toad</name>
    <dbReference type="NCBI Taxonomy" id="61616"/>
    <lineage>
        <taxon>Eukaryota</taxon>
        <taxon>Metazoa</taxon>
        <taxon>Chordata</taxon>
        <taxon>Craniata</taxon>
        <taxon>Vertebrata</taxon>
        <taxon>Euteleostomi</taxon>
        <taxon>Amphibia</taxon>
        <taxon>Batrachia</taxon>
        <taxon>Anura</taxon>
        <taxon>Pelobatoidea</taxon>
        <taxon>Pelobatidae</taxon>
        <taxon>Pelobates</taxon>
    </lineage>
</organism>
<dbReference type="GO" id="GO:0045639">
    <property type="term" value="P:positive regulation of myeloid cell differentiation"/>
    <property type="evidence" value="ECO:0007669"/>
    <property type="project" value="InterPro"/>
</dbReference>
<dbReference type="Gene3D" id="1.20.1250.10">
    <property type="match status" value="1"/>
</dbReference>
<dbReference type="GO" id="GO:0005125">
    <property type="term" value="F:cytokine activity"/>
    <property type="evidence" value="ECO:0007669"/>
    <property type="project" value="InterPro"/>
</dbReference>
<dbReference type="PANTHER" id="PTHR10511">
    <property type="entry name" value="GRANULOCYTE COLONY-STIMULATING FACTOR"/>
    <property type="match status" value="1"/>
</dbReference>
<accession>A0AAD1WCD3</accession>
<evidence type="ECO:0000313" key="7">
    <source>
        <dbReference type="EMBL" id="CAH2302262.1"/>
    </source>
</evidence>
<name>A0AAD1WCD3_PELCU</name>
<protein>
    <submittedName>
        <fullName evidence="7">Granulocyte colony-stimulating factor</fullName>
    </submittedName>
</protein>